<dbReference type="AlphaFoldDB" id="A0A941IUQ3"/>
<dbReference type="InterPro" id="IPR001466">
    <property type="entry name" value="Beta-lactam-related"/>
</dbReference>
<dbReference type="InterPro" id="IPR012338">
    <property type="entry name" value="Beta-lactam/transpept-like"/>
</dbReference>
<dbReference type="Gene3D" id="3.40.710.10">
    <property type="entry name" value="DD-peptidase/beta-lactamase superfamily"/>
    <property type="match status" value="1"/>
</dbReference>
<dbReference type="EMBL" id="JAGSOG010000453">
    <property type="protein sequence ID" value="MBR7839457.1"/>
    <property type="molecule type" value="Genomic_DNA"/>
</dbReference>
<keyword evidence="3" id="KW-1185">Reference proteome</keyword>
<sequence length="440" mass="45962">MNPSDLIAAVSPHIPAPDAALAAATISTDSSKVDITPSTADSAARFEIGSVTKTMTATLLALLVGEGALGLDDEIGRWLDAGDNARITVVQLATHTSGLPGMSPQMRERASSNPKDPWSGYGFAHAEHDLRQLTPNSAPDASPWAYSNLGYQLLALILERASTLPYPRLLQEHLLEPLGMADSRVGHAESDADDGLLLEGHGSTGPVGPRAHPLGAGGVEATIEDFARYARACLFPPATPLGDAIKLAQEPRVRVNPDTEQALGWLARGGTLREHSGATAGFTACVHLNRAPGHEGAVAMLAAYGGSIALASHFKAAAQRALTGQDPGDAEPARPFEDWRRKAVETVELLLAGKFQRVHEGLVPARREKTSPDMIAAAWHRALASAGDPDPSTVTIRHEQTAAGGALIADVAITCSRRPLGIRLAILPNGALGGLTPLPG</sequence>
<dbReference type="Proteomes" id="UP000675781">
    <property type="component" value="Unassembled WGS sequence"/>
</dbReference>
<name>A0A941IUQ3_9ACTN</name>
<gene>
    <name evidence="2" type="ORF">KDL01_39725</name>
</gene>
<proteinExistence type="predicted"/>
<dbReference type="PANTHER" id="PTHR46825:SF7">
    <property type="entry name" value="D-ALANYL-D-ALANINE CARBOXYPEPTIDASE"/>
    <property type="match status" value="1"/>
</dbReference>
<comment type="caution">
    <text evidence="2">The sequence shown here is derived from an EMBL/GenBank/DDBJ whole genome shotgun (WGS) entry which is preliminary data.</text>
</comment>
<dbReference type="InterPro" id="IPR050491">
    <property type="entry name" value="AmpC-like"/>
</dbReference>
<dbReference type="PANTHER" id="PTHR46825">
    <property type="entry name" value="D-ALANYL-D-ALANINE-CARBOXYPEPTIDASE/ENDOPEPTIDASE AMPH"/>
    <property type="match status" value="1"/>
</dbReference>
<dbReference type="Pfam" id="PF00144">
    <property type="entry name" value="Beta-lactamase"/>
    <property type="match status" value="1"/>
</dbReference>
<feature type="domain" description="Beta-lactamase-related" evidence="1">
    <location>
        <begin position="40"/>
        <end position="291"/>
    </location>
</feature>
<evidence type="ECO:0000313" key="2">
    <source>
        <dbReference type="EMBL" id="MBR7839457.1"/>
    </source>
</evidence>
<evidence type="ECO:0000259" key="1">
    <source>
        <dbReference type="Pfam" id="PF00144"/>
    </source>
</evidence>
<dbReference type="RefSeq" id="WP_212533890.1">
    <property type="nucleotide sequence ID" value="NZ_JAGSOG010000453.1"/>
</dbReference>
<reference evidence="2" key="1">
    <citation type="submission" date="2021-04" db="EMBL/GenBank/DDBJ databases">
        <title>Genome based classification of Actinospica acidithermotolerans sp. nov., an actinobacterium isolated from an Indonesian hot spring.</title>
        <authorList>
            <person name="Kusuma A.B."/>
            <person name="Putra K.E."/>
            <person name="Nafisah S."/>
            <person name="Loh J."/>
            <person name="Nouioui I."/>
            <person name="Goodfellow M."/>
        </authorList>
    </citation>
    <scope>NUCLEOTIDE SEQUENCE</scope>
    <source>
        <strain evidence="2">CSCA 57</strain>
    </source>
</reference>
<evidence type="ECO:0000313" key="3">
    <source>
        <dbReference type="Proteomes" id="UP000675781"/>
    </source>
</evidence>
<dbReference type="SUPFAM" id="SSF56601">
    <property type="entry name" value="beta-lactamase/transpeptidase-like"/>
    <property type="match status" value="1"/>
</dbReference>
<protein>
    <submittedName>
        <fullName evidence="2">Beta-lactamase family protein</fullName>
    </submittedName>
</protein>
<accession>A0A941IUQ3</accession>
<organism evidence="2 3">
    <name type="scientific">Actinospica durhamensis</name>
    <dbReference type="NCBI Taxonomy" id="1508375"/>
    <lineage>
        <taxon>Bacteria</taxon>
        <taxon>Bacillati</taxon>
        <taxon>Actinomycetota</taxon>
        <taxon>Actinomycetes</taxon>
        <taxon>Catenulisporales</taxon>
        <taxon>Actinospicaceae</taxon>
        <taxon>Actinospica</taxon>
    </lineage>
</organism>